<dbReference type="Gene3D" id="3.40.390.10">
    <property type="entry name" value="Collagenase (Catalytic Domain)"/>
    <property type="match status" value="1"/>
</dbReference>
<evidence type="ECO:0000256" key="10">
    <source>
        <dbReference type="PIRSR" id="PIRSR621190-5"/>
    </source>
</evidence>
<dbReference type="GO" id="GO:0008270">
    <property type="term" value="F:zinc ion binding"/>
    <property type="evidence" value="ECO:0007669"/>
    <property type="project" value="InterPro"/>
</dbReference>
<feature type="binding site" evidence="9">
    <location>
        <position position="110"/>
    </location>
    <ligand>
        <name>Ca(2+)</name>
        <dbReference type="ChEBI" id="CHEBI:29108"/>
        <label>3</label>
    </ligand>
</feature>
<feature type="binding site" evidence="9">
    <location>
        <position position="92"/>
    </location>
    <ligand>
        <name>Ca(2+)</name>
        <dbReference type="ChEBI" id="CHEBI:29108"/>
        <label>2</label>
    </ligand>
</feature>
<dbReference type="GO" id="GO:0006508">
    <property type="term" value="P:proteolysis"/>
    <property type="evidence" value="ECO:0007669"/>
    <property type="project" value="UniProtKB-KW"/>
</dbReference>
<name>A0A444URQ1_ACIRT</name>
<feature type="binding site" evidence="9">
    <location>
        <position position="135"/>
    </location>
    <ligand>
        <name>Ca(2+)</name>
        <dbReference type="ChEBI" id="CHEBI:29108"/>
        <label>3</label>
    </ligand>
</feature>
<feature type="binding site" evidence="9">
    <location>
        <position position="104"/>
    </location>
    <ligand>
        <name>Zn(2+)</name>
        <dbReference type="ChEBI" id="CHEBI:29105"/>
        <label>1</label>
    </ligand>
</feature>
<keyword evidence="6 9" id="KW-0862">Zinc</keyword>
<comment type="similarity">
    <text evidence="1">Belongs to the peptidase M10A family.</text>
</comment>
<feature type="binding site" description="in inhibited form" evidence="9">
    <location>
        <position position="26"/>
    </location>
    <ligand>
        <name>Zn(2+)</name>
        <dbReference type="ChEBI" id="CHEBI:29105"/>
        <label>2</label>
        <note>catalytic</note>
    </ligand>
</feature>
<dbReference type="AlphaFoldDB" id="A0A444URQ1"/>
<evidence type="ECO:0000256" key="1">
    <source>
        <dbReference type="ARBA" id="ARBA00010370"/>
    </source>
</evidence>
<evidence type="ECO:0000313" key="12">
    <source>
        <dbReference type="EMBL" id="RXM90843.1"/>
    </source>
</evidence>
<dbReference type="Proteomes" id="UP000289886">
    <property type="component" value="Unassembled WGS sequence"/>
</dbReference>
<dbReference type="InterPro" id="IPR036365">
    <property type="entry name" value="PGBD-like_sf"/>
</dbReference>
<dbReference type="InterPro" id="IPR021158">
    <property type="entry name" value="Pept_M10A_Zn_BS"/>
</dbReference>
<evidence type="ECO:0000256" key="9">
    <source>
        <dbReference type="PIRSR" id="PIRSR621190-2"/>
    </source>
</evidence>
<evidence type="ECO:0000256" key="6">
    <source>
        <dbReference type="ARBA" id="ARBA00022833"/>
    </source>
</evidence>
<feature type="binding site" evidence="9">
    <location>
        <position position="130"/>
    </location>
    <ligand>
        <name>Zn(2+)</name>
        <dbReference type="ChEBI" id="CHEBI:29105"/>
        <label>1</label>
    </ligand>
</feature>
<keyword evidence="3 9" id="KW-0479">Metal-binding</keyword>
<dbReference type="EMBL" id="SCEB01012296">
    <property type="protein sequence ID" value="RXM90843.1"/>
    <property type="molecule type" value="Genomic_DNA"/>
</dbReference>
<organism evidence="12 13">
    <name type="scientific">Acipenser ruthenus</name>
    <name type="common">Sterlet sturgeon</name>
    <dbReference type="NCBI Taxonomy" id="7906"/>
    <lineage>
        <taxon>Eukaryota</taxon>
        <taxon>Metazoa</taxon>
        <taxon>Chordata</taxon>
        <taxon>Craniata</taxon>
        <taxon>Vertebrata</taxon>
        <taxon>Euteleostomi</taxon>
        <taxon>Actinopterygii</taxon>
        <taxon>Chondrostei</taxon>
        <taxon>Acipenseriformes</taxon>
        <taxon>Acipenseridae</taxon>
        <taxon>Acipenser</taxon>
    </lineage>
</organism>
<feature type="binding site" evidence="9">
    <location>
        <position position="128"/>
    </location>
    <ligand>
        <name>Ca(2+)</name>
        <dbReference type="ChEBI" id="CHEBI:29108"/>
        <label>2</label>
    </ligand>
</feature>
<comment type="cofactor">
    <cofactor evidence="9">
        <name>Ca(2+)</name>
        <dbReference type="ChEBI" id="CHEBI:29108"/>
    </cofactor>
    <text evidence="9">Can bind about 5 Ca(2+) ions per subunit.</text>
</comment>
<keyword evidence="4" id="KW-0732">Signal</keyword>
<comment type="caution">
    <text evidence="12">The sequence shown here is derived from an EMBL/GenBank/DDBJ whole genome shotgun (WGS) entry which is preliminary data.</text>
</comment>
<gene>
    <name evidence="12" type="ORF">EOD39_21791</name>
</gene>
<keyword evidence="9" id="KW-0106">Calcium</keyword>
<feature type="binding site" evidence="9">
    <location>
        <position position="135"/>
    </location>
    <ligand>
        <name>Ca(2+)</name>
        <dbReference type="ChEBI" id="CHEBI:29108"/>
        <label>1</label>
    </ligand>
</feature>
<dbReference type="SUPFAM" id="SSF47090">
    <property type="entry name" value="PGBD-like"/>
    <property type="match status" value="1"/>
</dbReference>
<evidence type="ECO:0000256" key="7">
    <source>
        <dbReference type="ARBA" id="ARBA00023049"/>
    </source>
</evidence>
<dbReference type="GO" id="GO:0031012">
    <property type="term" value="C:extracellular matrix"/>
    <property type="evidence" value="ECO:0007669"/>
    <property type="project" value="InterPro"/>
</dbReference>
<dbReference type="PANTHER" id="PTHR10201">
    <property type="entry name" value="MATRIX METALLOPROTEINASE"/>
    <property type="match status" value="1"/>
</dbReference>
<feature type="short sequence motif" description="Cysteine switch" evidence="10">
    <location>
        <begin position="24"/>
        <end position="31"/>
    </location>
</feature>
<dbReference type="InterPro" id="IPR021190">
    <property type="entry name" value="Pept_M10A"/>
</dbReference>
<feature type="binding site" evidence="9">
    <location>
        <position position="109"/>
    </location>
    <ligand>
        <name>Ca(2+)</name>
        <dbReference type="ChEBI" id="CHEBI:29108"/>
        <label>3</label>
    </ligand>
</feature>
<evidence type="ECO:0000256" key="5">
    <source>
        <dbReference type="ARBA" id="ARBA00022801"/>
    </source>
</evidence>
<dbReference type="GO" id="GO:0004222">
    <property type="term" value="F:metalloendopeptidase activity"/>
    <property type="evidence" value="ECO:0007669"/>
    <property type="project" value="InterPro"/>
</dbReference>
<dbReference type="GO" id="GO:0030574">
    <property type="term" value="P:collagen catabolic process"/>
    <property type="evidence" value="ECO:0007669"/>
    <property type="project" value="TreeGrafter"/>
</dbReference>
<keyword evidence="2" id="KW-0645">Protease</keyword>
<proteinExistence type="inferred from homology"/>
<keyword evidence="13" id="KW-1185">Reference proteome</keyword>
<dbReference type="PANTHER" id="PTHR10201:SF306">
    <property type="entry name" value="MATRILYSIN-LIKE"/>
    <property type="match status" value="1"/>
</dbReference>
<dbReference type="GO" id="GO:0030198">
    <property type="term" value="P:extracellular matrix organization"/>
    <property type="evidence" value="ECO:0007669"/>
    <property type="project" value="TreeGrafter"/>
</dbReference>
<dbReference type="PROSITE" id="PS00546">
    <property type="entry name" value="CYSTEINE_SWITCH"/>
    <property type="match status" value="1"/>
</dbReference>
<dbReference type="PRINTS" id="PR00138">
    <property type="entry name" value="MATRIXIN"/>
</dbReference>
<feature type="binding site" evidence="9">
    <location>
        <position position="132"/>
    </location>
    <ligand>
        <name>Ca(2+)</name>
        <dbReference type="ChEBI" id="CHEBI:29108"/>
        <label>3</label>
    </ligand>
</feature>
<feature type="binding site" evidence="9">
    <location>
        <position position="126"/>
    </location>
    <ligand>
        <name>Ca(2+)</name>
        <dbReference type="ChEBI" id="CHEBI:29108"/>
        <label>2</label>
    </ligand>
</feature>
<dbReference type="InterPro" id="IPR006026">
    <property type="entry name" value="Peptidase_Metallo"/>
</dbReference>
<dbReference type="Pfam" id="PF00413">
    <property type="entry name" value="Peptidase_M10"/>
    <property type="match status" value="1"/>
</dbReference>
<evidence type="ECO:0000256" key="2">
    <source>
        <dbReference type="ARBA" id="ARBA00022670"/>
    </source>
</evidence>
<keyword evidence="7" id="KW-0482">Metalloprotease</keyword>
<dbReference type="SUPFAM" id="SSF55486">
    <property type="entry name" value="Metalloproteases ('zincins'), catalytic domain"/>
    <property type="match status" value="1"/>
</dbReference>
<evidence type="ECO:0000256" key="3">
    <source>
        <dbReference type="ARBA" id="ARBA00022723"/>
    </source>
</evidence>
<dbReference type="InterPro" id="IPR024079">
    <property type="entry name" value="MetalloPept_cat_dom_sf"/>
</dbReference>
<reference evidence="12 13" key="1">
    <citation type="submission" date="2019-01" db="EMBL/GenBank/DDBJ databases">
        <title>Draft Genome and Complete Hox-Cluster Characterization of the Sterlet Sturgeon (Acipenser ruthenus).</title>
        <authorList>
            <person name="Wei Q."/>
        </authorList>
    </citation>
    <scope>NUCLEOTIDE SEQUENCE [LARGE SCALE GENOMIC DNA]</scope>
    <source>
        <strain evidence="12">WHYD16114868_AA</strain>
        <tissue evidence="12">Blood</tissue>
    </source>
</reference>
<evidence type="ECO:0000259" key="11">
    <source>
        <dbReference type="SMART" id="SM00235"/>
    </source>
</evidence>
<keyword evidence="5" id="KW-0378">Hydrolase</keyword>
<dbReference type="SMART" id="SM00235">
    <property type="entry name" value="ZnMc"/>
    <property type="match status" value="1"/>
</dbReference>
<evidence type="ECO:0000313" key="13">
    <source>
        <dbReference type="Proteomes" id="UP000289886"/>
    </source>
</evidence>
<protein>
    <submittedName>
        <fullName evidence="12">Matrilysin</fullName>
    </submittedName>
</protein>
<accession>A0A444URQ1</accession>
<dbReference type="InterPro" id="IPR001818">
    <property type="entry name" value="Pept_M10_metallopeptidase"/>
</dbReference>
<feature type="domain" description="Peptidase metallopeptidase" evidence="11">
    <location>
        <begin position="39"/>
        <end position="146"/>
    </location>
</feature>
<feature type="binding site" evidence="9">
    <location>
        <position position="58"/>
    </location>
    <ligand>
        <name>Ca(2+)</name>
        <dbReference type="ChEBI" id="CHEBI:29108"/>
        <label>1</label>
    </ligand>
</feature>
<feature type="binding site" evidence="9">
    <location>
        <position position="117"/>
    </location>
    <ligand>
        <name>Zn(2+)</name>
        <dbReference type="ChEBI" id="CHEBI:29105"/>
        <label>1</label>
    </ligand>
</feature>
<evidence type="ECO:0000256" key="4">
    <source>
        <dbReference type="ARBA" id="ARBA00022729"/>
    </source>
</evidence>
<comment type="cofactor">
    <cofactor evidence="9">
        <name>Zn(2+)</name>
        <dbReference type="ChEBI" id="CHEBI:29105"/>
    </cofactor>
    <text evidence="9">Binds 2 Zn(2+) ions per subunit.</text>
</comment>
<evidence type="ECO:0000256" key="8">
    <source>
        <dbReference type="ARBA" id="ARBA00023145"/>
    </source>
</evidence>
<feature type="binding site" evidence="9">
    <location>
        <position position="133"/>
    </location>
    <ligand>
        <name>Ca(2+)</name>
        <dbReference type="ChEBI" id="CHEBI:29108"/>
        <label>1</label>
    </ligand>
</feature>
<sequence length="146" mass="15991">MQRFFRLNETGSLDNETIEVMKTPRCGIPDVHNYSPNGQQAKWHKNVISYSIGSYTRDLPASAVDHLIDSALKVWSSASPLSFVRSYSQNADIRVQFSTYAHGDFFPFDGPGGTLAHAYGPGEGIGGDAHFDDDETWSAGFQATLG</sequence>
<keyword evidence="8" id="KW-0865">Zymogen</keyword>
<feature type="binding site" evidence="9">
    <location>
        <position position="102"/>
    </location>
    <ligand>
        <name>Zn(2+)</name>
        <dbReference type="ChEBI" id="CHEBI:29105"/>
        <label>1</label>
    </ligand>
</feature>